<dbReference type="EMBL" id="CAJOBD010010766">
    <property type="protein sequence ID" value="CAF4157737.1"/>
    <property type="molecule type" value="Genomic_DNA"/>
</dbReference>
<accession>A0A819Z3N6</accession>
<protein>
    <submittedName>
        <fullName evidence="2">Uncharacterized protein</fullName>
    </submittedName>
</protein>
<keyword evidence="1" id="KW-0812">Transmembrane</keyword>
<dbReference type="Proteomes" id="UP000663836">
    <property type="component" value="Unassembled WGS sequence"/>
</dbReference>
<dbReference type="AlphaFoldDB" id="A0A819Z3N6"/>
<keyword evidence="1" id="KW-0472">Membrane</keyword>
<gene>
    <name evidence="2" type="ORF">JBS370_LOCUS34327</name>
</gene>
<proteinExistence type="predicted"/>
<feature type="non-terminal residue" evidence="2">
    <location>
        <position position="1"/>
    </location>
</feature>
<comment type="caution">
    <text evidence="2">The sequence shown here is derived from an EMBL/GenBank/DDBJ whole genome shotgun (WGS) entry which is preliminary data.</text>
</comment>
<feature type="transmembrane region" description="Helical" evidence="1">
    <location>
        <begin position="135"/>
        <end position="155"/>
    </location>
</feature>
<feature type="transmembrane region" description="Helical" evidence="1">
    <location>
        <begin position="36"/>
        <end position="54"/>
    </location>
</feature>
<evidence type="ECO:0000313" key="2">
    <source>
        <dbReference type="EMBL" id="CAF4157737.1"/>
    </source>
</evidence>
<name>A0A819Z3N6_9BILA</name>
<evidence type="ECO:0000313" key="3">
    <source>
        <dbReference type="Proteomes" id="UP000663836"/>
    </source>
</evidence>
<keyword evidence="1" id="KW-1133">Transmembrane helix</keyword>
<organism evidence="2 3">
    <name type="scientific">Rotaria sordida</name>
    <dbReference type="NCBI Taxonomy" id="392033"/>
    <lineage>
        <taxon>Eukaryota</taxon>
        <taxon>Metazoa</taxon>
        <taxon>Spiralia</taxon>
        <taxon>Gnathifera</taxon>
        <taxon>Rotifera</taxon>
        <taxon>Eurotatoria</taxon>
        <taxon>Bdelloidea</taxon>
        <taxon>Philodinida</taxon>
        <taxon>Philodinidae</taxon>
        <taxon>Rotaria</taxon>
    </lineage>
</organism>
<evidence type="ECO:0000256" key="1">
    <source>
        <dbReference type="SAM" id="Phobius"/>
    </source>
</evidence>
<sequence>MESSISEIITHEQSKINNHGPGHRRPPIHVFTALDLYFVCQIGFFIIIYSPFLFKTQNSTKYHEILNYGPVISSIMCINLYFYAKYPSSLTSKLLTTRLFIDMGNNSYAFYCLVEALPKLSLLIGVVERGAIMKFWAGIGIAVFAHHYIEMPIYIW</sequence>
<feature type="transmembrane region" description="Helical" evidence="1">
    <location>
        <begin position="66"/>
        <end position="84"/>
    </location>
</feature>
<reference evidence="2" key="1">
    <citation type="submission" date="2021-02" db="EMBL/GenBank/DDBJ databases">
        <authorList>
            <person name="Nowell W R."/>
        </authorList>
    </citation>
    <scope>NUCLEOTIDE SEQUENCE</scope>
</reference>
<feature type="transmembrane region" description="Helical" evidence="1">
    <location>
        <begin position="108"/>
        <end position="128"/>
    </location>
</feature>